<sequence>MKRTTESRIYLFTLLLSLLYFIYSIIISAGDFVNIKYLAWEKAENQSTVYSSRRSTTVTYNFVKDNIRISRKYPGILEGINTWMWGIDKKALVQNISFYIREKDDEKIKNNQIHHKKDILGNKLNEIEPIPFFGLRTIHSESNIFLLFLDIWKYNYSILIAFILLILPYLLFFIFKKIFKMSIDKNQDKNLEGKIGGYQIVFFILLVINLII</sequence>
<feature type="transmembrane region" description="Helical" evidence="1">
    <location>
        <begin position="9"/>
        <end position="30"/>
    </location>
</feature>
<dbReference type="AlphaFoldDB" id="A0A0B4CUB4"/>
<name>A0A0B4CUB4_9FLAO</name>
<dbReference type="RefSeq" id="WP_039364749.1">
    <property type="nucleotide sequence ID" value="NZ_JWTA01000002.1"/>
</dbReference>
<keyword evidence="3" id="KW-1185">Reference proteome</keyword>
<evidence type="ECO:0000313" key="3">
    <source>
        <dbReference type="Proteomes" id="UP000031167"/>
    </source>
</evidence>
<keyword evidence="1" id="KW-0812">Transmembrane</keyword>
<gene>
    <name evidence="2" type="ORF">RM51_02365</name>
</gene>
<dbReference type="STRING" id="363331.RM51_02365"/>
<dbReference type="OrthoDB" id="1270230at2"/>
<comment type="caution">
    <text evidence="2">The sequence shown here is derived from an EMBL/GenBank/DDBJ whole genome shotgun (WGS) entry which is preliminary data.</text>
</comment>
<organism evidence="2 3">
    <name type="scientific">Chryseobacterium taiwanense</name>
    <dbReference type="NCBI Taxonomy" id="363331"/>
    <lineage>
        <taxon>Bacteria</taxon>
        <taxon>Pseudomonadati</taxon>
        <taxon>Bacteroidota</taxon>
        <taxon>Flavobacteriia</taxon>
        <taxon>Flavobacteriales</taxon>
        <taxon>Weeksellaceae</taxon>
        <taxon>Chryseobacterium group</taxon>
        <taxon>Chryseobacterium</taxon>
    </lineage>
</organism>
<evidence type="ECO:0000256" key="1">
    <source>
        <dbReference type="SAM" id="Phobius"/>
    </source>
</evidence>
<accession>A0A0B4CUB4</accession>
<feature type="transmembrane region" description="Helical" evidence="1">
    <location>
        <begin position="154"/>
        <end position="175"/>
    </location>
</feature>
<feature type="transmembrane region" description="Helical" evidence="1">
    <location>
        <begin position="195"/>
        <end position="211"/>
    </location>
</feature>
<dbReference type="Proteomes" id="UP000031167">
    <property type="component" value="Unassembled WGS sequence"/>
</dbReference>
<keyword evidence="1" id="KW-1133">Transmembrane helix</keyword>
<protein>
    <submittedName>
        <fullName evidence="2">Uncharacterized protein</fullName>
    </submittedName>
</protein>
<keyword evidence="1" id="KW-0472">Membrane</keyword>
<reference evidence="2 3" key="1">
    <citation type="submission" date="2014-12" db="EMBL/GenBank/DDBJ databases">
        <title>Genome sequencing of Chryseobacterium taiwanense TPW19.</title>
        <authorList>
            <person name="Tan P.W."/>
            <person name="Chan K.-G."/>
        </authorList>
    </citation>
    <scope>NUCLEOTIDE SEQUENCE [LARGE SCALE GENOMIC DNA]</scope>
    <source>
        <strain evidence="2 3">TPW19</strain>
    </source>
</reference>
<dbReference type="EMBL" id="JWTA01000002">
    <property type="protein sequence ID" value="KIC64779.1"/>
    <property type="molecule type" value="Genomic_DNA"/>
</dbReference>
<proteinExistence type="predicted"/>
<evidence type="ECO:0000313" key="2">
    <source>
        <dbReference type="EMBL" id="KIC64779.1"/>
    </source>
</evidence>